<dbReference type="FunFam" id="3.40.50.720:FF:000033">
    <property type="entry name" value="Adenylyltransferase and sulfurtransferase MOCS3"/>
    <property type="match status" value="1"/>
</dbReference>
<reference evidence="14" key="2">
    <citation type="submission" date="2021-04" db="EMBL/GenBank/DDBJ databases">
        <authorList>
            <person name="Gilroy R."/>
        </authorList>
    </citation>
    <scope>NUCLEOTIDE SEQUENCE</scope>
    <source>
        <strain evidence="14">23274</strain>
    </source>
</reference>
<dbReference type="PANTHER" id="PTHR10953:SF102">
    <property type="entry name" value="ADENYLYLTRANSFERASE AND SULFURTRANSFERASE MOCS3"/>
    <property type="match status" value="1"/>
</dbReference>
<dbReference type="InterPro" id="IPR035985">
    <property type="entry name" value="Ubiquitin-activating_enz"/>
</dbReference>
<dbReference type="GO" id="GO:0005524">
    <property type="term" value="F:ATP binding"/>
    <property type="evidence" value="ECO:0007669"/>
    <property type="project" value="UniProtKB-KW"/>
</dbReference>
<keyword evidence="4" id="KW-0067">ATP-binding</keyword>
<evidence type="ECO:0000256" key="7">
    <source>
        <dbReference type="ARBA" id="ARBA00063809"/>
    </source>
</evidence>
<dbReference type="GO" id="GO:0005829">
    <property type="term" value="C:cytosol"/>
    <property type="evidence" value="ECO:0007669"/>
    <property type="project" value="TreeGrafter"/>
</dbReference>
<dbReference type="Gene3D" id="3.40.50.720">
    <property type="entry name" value="NAD(P)-binding Rossmann-like Domain"/>
    <property type="match status" value="1"/>
</dbReference>
<comment type="similarity">
    <text evidence="1">Belongs to the HesA/MoeB/ThiF family.</text>
</comment>
<dbReference type="EMBL" id="DXFT01000064">
    <property type="protein sequence ID" value="HIX03117.1"/>
    <property type="molecule type" value="Genomic_DNA"/>
</dbReference>
<dbReference type="Proteomes" id="UP000824202">
    <property type="component" value="Unassembled WGS sequence"/>
</dbReference>
<keyword evidence="2" id="KW-0808">Transferase</keyword>
<evidence type="ECO:0000259" key="13">
    <source>
        <dbReference type="Pfam" id="PF00899"/>
    </source>
</evidence>
<dbReference type="InterPro" id="IPR045886">
    <property type="entry name" value="ThiF/MoeB/HesA"/>
</dbReference>
<comment type="function">
    <text evidence="6">Catalyzes the adenylation by ATP of the carboxyl group of the C-terminal glycine of sulfur carrier protein MoaD.</text>
</comment>
<evidence type="ECO:0000256" key="6">
    <source>
        <dbReference type="ARBA" id="ARBA00055169"/>
    </source>
</evidence>
<evidence type="ECO:0000313" key="15">
    <source>
        <dbReference type="Proteomes" id="UP000824202"/>
    </source>
</evidence>
<dbReference type="InterPro" id="IPR000594">
    <property type="entry name" value="ThiF_NAD_FAD-bd"/>
</dbReference>
<evidence type="ECO:0000256" key="5">
    <source>
        <dbReference type="ARBA" id="ARBA00052218"/>
    </source>
</evidence>
<keyword evidence="3" id="KW-0547">Nucleotide-binding</keyword>
<organism evidence="14 15">
    <name type="scientific">Candidatus Odoribacter faecigallinarum</name>
    <dbReference type="NCBI Taxonomy" id="2838706"/>
    <lineage>
        <taxon>Bacteria</taxon>
        <taxon>Pseudomonadati</taxon>
        <taxon>Bacteroidota</taxon>
        <taxon>Bacteroidia</taxon>
        <taxon>Bacteroidales</taxon>
        <taxon>Odoribacteraceae</taxon>
        <taxon>Odoribacter</taxon>
    </lineage>
</organism>
<feature type="domain" description="THIF-type NAD/FAD binding fold" evidence="13">
    <location>
        <begin position="7"/>
        <end position="232"/>
    </location>
</feature>
<accession>A0A9D2ABU0</accession>
<dbReference type="PANTHER" id="PTHR10953">
    <property type="entry name" value="UBIQUITIN-ACTIVATING ENZYME E1"/>
    <property type="match status" value="1"/>
</dbReference>
<evidence type="ECO:0000256" key="10">
    <source>
        <dbReference type="ARBA" id="ARBA00075110"/>
    </source>
</evidence>
<evidence type="ECO:0000256" key="8">
    <source>
        <dbReference type="ARBA" id="ARBA00066884"/>
    </source>
</evidence>
<evidence type="ECO:0000256" key="2">
    <source>
        <dbReference type="ARBA" id="ARBA00022679"/>
    </source>
</evidence>
<dbReference type="CDD" id="cd00757">
    <property type="entry name" value="ThiF_MoeB_HesA_family"/>
    <property type="match status" value="1"/>
</dbReference>
<evidence type="ECO:0000256" key="9">
    <source>
        <dbReference type="ARBA" id="ARBA00073635"/>
    </source>
</evidence>
<evidence type="ECO:0000256" key="1">
    <source>
        <dbReference type="ARBA" id="ARBA00009919"/>
    </source>
</evidence>
<dbReference type="AlphaFoldDB" id="A0A9D2ABU0"/>
<reference evidence="14" key="1">
    <citation type="journal article" date="2021" name="PeerJ">
        <title>Extensive microbial diversity within the chicken gut microbiome revealed by metagenomics and culture.</title>
        <authorList>
            <person name="Gilroy R."/>
            <person name="Ravi A."/>
            <person name="Getino M."/>
            <person name="Pursley I."/>
            <person name="Horton D.L."/>
            <person name="Alikhan N.F."/>
            <person name="Baker D."/>
            <person name="Gharbi K."/>
            <person name="Hall N."/>
            <person name="Watson M."/>
            <person name="Adriaenssens E.M."/>
            <person name="Foster-Nyarko E."/>
            <person name="Jarju S."/>
            <person name="Secka A."/>
            <person name="Antonio M."/>
            <person name="Oren A."/>
            <person name="Chaudhuri R.R."/>
            <person name="La Ragione R."/>
            <person name="Hildebrand F."/>
            <person name="Pallen M.J."/>
        </authorList>
    </citation>
    <scope>NUCLEOTIDE SEQUENCE</scope>
    <source>
        <strain evidence="14">23274</strain>
    </source>
</reference>
<evidence type="ECO:0000256" key="11">
    <source>
        <dbReference type="ARBA" id="ARBA00075328"/>
    </source>
</evidence>
<name>A0A9D2ABU0_9BACT</name>
<protein>
    <recommendedName>
        <fullName evidence="9">Molybdopterin-synthase adenylyltransferase</fullName>
        <ecNumber evidence="8">2.7.7.80</ecNumber>
    </recommendedName>
    <alternativeName>
        <fullName evidence="12">MoaD protein adenylase</fullName>
    </alternativeName>
    <alternativeName>
        <fullName evidence="10">Molybdopterin-converting factor subunit 1 adenylase</fullName>
    </alternativeName>
    <alternativeName>
        <fullName evidence="11">Sulfur carrier protein MoaD adenylyltransferase</fullName>
    </alternativeName>
</protein>
<comment type="catalytic activity">
    <reaction evidence="5">
        <text>[molybdopterin-synthase sulfur-carrier protein]-C-terminal Gly-Gly + ATP + H(+) = [molybdopterin-synthase sulfur-carrier protein]-C-terminal Gly-Gly-AMP + diphosphate</text>
        <dbReference type="Rhea" id="RHEA:43616"/>
        <dbReference type="Rhea" id="RHEA-COMP:12159"/>
        <dbReference type="Rhea" id="RHEA-COMP:12202"/>
        <dbReference type="ChEBI" id="CHEBI:15378"/>
        <dbReference type="ChEBI" id="CHEBI:30616"/>
        <dbReference type="ChEBI" id="CHEBI:33019"/>
        <dbReference type="ChEBI" id="CHEBI:90618"/>
        <dbReference type="ChEBI" id="CHEBI:90778"/>
        <dbReference type="EC" id="2.7.7.80"/>
    </reaction>
</comment>
<dbReference type="Pfam" id="PF00899">
    <property type="entry name" value="ThiF"/>
    <property type="match status" value="1"/>
</dbReference>
<evidence type="ECO:0000256" key="3">
    <source>
        <dbReference type="ARBA" id="ARBA00022741"/>
    </source>
</evidence>
<evidence type="ECO:0000313" key="14">
    <source>
        <dbReference type="EMBL" id="HIX03117.1"/>
    </source>
</evidence>
<dbReference type="GO" id="GO:0008146">
    <property type="term" value="F:sulfotransferase activity"/>
    <property type="evidence" value="ECO:0007669"/>
    <property type="project" value="TreeGrafter"/>
</dbReference>
<sequence length="237" mass="25510">MGTTERYARHIALKEIGEEGQKKINHAQVLVIGAGGLGSPVLLYLAAAGVGTIGIMDDDCVSESNLQRQILYDTQCLGEPKAAAAARKLSALNPGCTLHPMPFRLTRENAQETIAQYDIVVDATDNLETRYLINDACVACGKPFVYGSICEFTGQVSVFNYQGGATYRDLYPYHEGIHDFSQPLGVIGALPGVVGSIQAAETLKIILGSPDTLSGRLLLIDLLKGTFRTLQIPTLER</sequence>
<evidence type="ECO:0000256" key="4">
    <source>
        <dbReference type="ARBA" id="ARBA00022840"/>
    </source>
</evidence>
<gene>
    <name evidence="14" type="ORF">H9863_03250</name>
</gene>
<dbReference type="GO" id="GO:0008641">
    <property type="term" value="F:ubiquitin-like modifier activating enzyme activity"/>
    <property type="evidence" value="ECO:0007669"/>
    <property type="project" value="InterPro"/>
</dbReference>
<proteinExistence type="inferred from homology"/>
<comment type="subunit">
    <text evidence="7">Homodimer. Forms a stable heterotetrameric complex of 2 MoeB and 2 MoaD during adenylation of MoaD.</text>
</comment>
<evidence type="ECO:0000256" key="12">
    <source>
        <dbReference type="ARBA" id="ARBA00078531"/>
    </source>
</evidence>
<comment type="caution">
    <text evidence="14">The sequence shown here is derived from an EMBL/GenBank/DDBJ whole genome shotgun (WGS) entry which is preliminary data.</text>
</comment>
<dbReference type="SUPFAM" id="SSF69572">
    <property type="entry name" value="Activating enzymes of the ubiquitin-like proteins"/>
    <property type="match status" value="1"/>
</dbReference>
<dbReference type="GO" id="GO:0004792">
    <property type="term" value="F:thiosulfate-cyanide sulfurtransferase activity"/>
    <property type="evidence" value="ECO:0007669"/>
    <property type="project" value="TreeGrafter"/>
</dbReference>
<dbReference type="EC" id="2.7.7.80" evidence="8"/>
<dbReference type="GO" id="GO:0061605">
    <property type="term" value="F:molybdopterin-synthase adenylyltransferase activity"/>
    <property type="evidence" value="ECO:0007669"/>
    <property type="project" value="UniProtKB-EC"/>
</dbReference>